<dbReference type="Pfam" id="PF02794">
    <property type="entry name" value="HlyC"/>
    <property type="match status" value="1"/>
</dbReference>
<proteinExistence type="inferred from homology"/>
<name>A0A370U4Z9_9GAMM</name>
<dbReference type="OrthoDB" id="8596436at2"/>
<dbReference type="GO" id="GO:0031640">
    <property type="term" value="P:killing of cells of another organism"/>
    <property type="evidence" value="ECO:0007669"/>
    <property type="project" value="UniProtKB-KW"/>
</dbReference>
<evidence type="ECO:0000256" key="2">
    <source>
        <dbReference type="RuleBase" id="RU368102"/>
    </source>
</evidence>
<keyword evidence="4" id="KW-1185">Reference proteome</keyword>
<protein>
    <recommendedName>
        <fullName evidence="2">RTX toxin-activating lysine-acyltransferase</fullName>
        <ecNumber evidence="2">2.3.1.-</ecNumber>
    </recommendedName>
</protein>
<dbReference type="GO" id="GO:0016746">
    <property type="term" value="F:acyltransferase activity"/>
    <property type="evidence" value="ECO:0007669"/>
    <property type="project" value="UniProtKB-UniRule"/>
</dbReference>
<evidence type="ECO:0000256" key="1">
    <source>
        <dbReference type="ARBA" id="ARBA00005686"/>
    </source>
</evidence>
<dbReference type="GO" id="GO:0005737">
    <property type="term" value="C:cytoplasm"/>
    <property type="evidence" value="ECO:0007669"/>
    <property type="project" value="UniProtKB-SubCell"/>
</dbReference>
<keyword evidence="2" id="KW-0012">Acyltransferase</keyword>
<dbReference type="GO" id="GO:0009404">
    <property type="term" value="P:toxin metabolic process"/>
    <property type="evidence" value="ECO:0007669"/>
    <property type="project" value="UniProtKB-UniRule"/>
</dbReference>
<comment type="caution">
    <text evidence="3">The sequence shown here is derived from an EMBL/GenBank/DDBJ whole genome shotgun (WGS) entry which is preliminary data.</text>
</comment>
<dbReference type="AlphaFoldDB" id="A0A370U4Z9"/>
<dbReference type="EMBL" id="QKRA01000013">
    <property type="protein sequence ID" value="RDL42842.1"/>
    <property type="molecule type" value="Genomic_DNA"/>
</dbReference>
<dbReference type="RefSeq" id="WP_115469416.1">
    <property type="nucleotide sequence ID" value="NZ_QKRA01000013.1"/>
</dbReference>
<dbReference type="Proteomes" id="UP000254326">
    <property type="component" value="Unassembled WGS sequence"/>
</dbReference>
<keyword evidence="2" id="KW-0963">Cytoplasm</keyword>
<organism evidence="3 4">
    <name type="scientific">Marinomonas piezotolerans</name>
    <dbReference type="NCBI Taxonomy" id="2213058"/>
    <lineage>
        <taxon>Bacteria</taxon>
        <taxon>Pseudomonadati</taxon>
        <taxon>Pseudomonadota</taxon>
        <taxon>Gammaproteobacteria</taxon>
        <taxon>Oceanospirillales</taxon>
        <taxon>Oceanospirillaceae</taxon>
        <taxon>Marinomonas</taxon>
    </lineage>
</organism>
<dbReference type="InterPro" id="IPR003996">
    <property type="entry name" value="RTX_toxin-activating_protC_bac"/>
</dbReference>
<gene>
    <name evidence="3" type="ORF">DN730_17425</name>
</gene>
<evidence type="ECO:0000313" key="4">
    <source>
        <dbReference type="Proteomes" id="UP000254326"/>
    </source>
</evidence>
<sequence length="153" mass="17862">MKMDFETSLGMCMWLMSQSDYHRNWDMATFDAEITAAILNSQYRIYFDEQNNPIGLATWAWISDECRHHLIEEQGALEFDDWKSGEHLLFNDYIAPWGHAKAILKDLRINVFPDETAFSLGRNSDGSIRKIYTWKGINIKQRVITLPDTVLQI</sequence>
<comment type="function">
    <text evidence="2">Involved in fatty acylation of protoxin at internal lysine residues, thereby converting it to the active toxin.</text>
</comment>
<reference evidence="3 4" key="1">
    <citation type="submission" date="2018-06" db="EMBL/GenBank/DDBJ databases">
        <title>Marinomonas sp. YLB-05 draft genome sequence.</title>
        <authorList>
            <person name="Yu L."/>
            <person name="Tang X."/>
        </authorList>
    </citation>
    <scope>NUCLEOTIDE SEQUENCE [LARGE SCALE GENOMIC DNA]</scope>
    <source>
        <strain evidence="3 4">YLB-05</strain>
    </source>
</reference>
<comment type="similarity">
    <text evidence="1 2">Belongs to the RTX toxin acyltransferase family.</text>
</comment>
<comment type="subcellular location">
    <subcellularLocation>
        <location evidence="2">Cytoplasm</location>
    </subcellularLocation>
</comment>
<dbReference type="EC" id="2.3.1.-" evidence="2"/>
<evidence type="ECO:0000313" key="3">
    <source>
        <dbReference type="EMBL" id="RDL42842.1"/>
    </source>
</evidence>
<dbReference type="PRINTS" id="PR01489">
    <property type="entry name" value="RTXTOXINC"/>
</dbReference>
<keyword evidence="2" id="KW-0808">Transferase</keyword>
<keyword evidence="2" id="KW-0204">Cytolysis</keyword>
<accession>A0A370U4Z9</accession>